<organism evidence="5 6">
    <name type="scientific">Spongisporangium articulatum</name>
    <dbReference type="NCBI Taxonomy" id="3362603"/>
    <lineage>
        <taxon>Bacteria</taxon>
        <taxon>Bacillati</taxon>
        <taxon>Actinomycetota</taxon>
        <taxon>Actinomycetes</taxon>
        <taxon>Kineosporiales</taxon>
        <taxon>Kineosporiaceae</taxon>
        <taxon>Spongisporangium</taxon>
    </lineage>
</organism>
<keyword evidence="6" id="KW-1185">Reference proteome</keyword>
<dbReference type="PANTHER" id="PTHR33204:SF18">
    <property type="entry name" value="TRANSCRIPTIONAL REGULATORY PROTEIN"/>
    <property type="match status" value="1"/>
</dbReference>
<comment type="caution">
    <text evidence="5">The sequence shown here is derived from an EMBL/GenBank/DDBJ whole genome shotgun (WGS) entry which is preliminary data.</text>
</comment>
<dbReference type="SUPFAM" id="SSF46785">
    <property type="entry name" value="Winged helix' DNA-binding domain"/>
    <property type="match status" value="1"/>
</dbReference>
<sequence length="169" mass="18765">MEPRSGCPINAAVEVLGDRWSMLVLRDVVFGDRRYFRALLTNSIEGIASNILADRLVKLVEAGLLTRGTAARGQRARYSLTEAGIRTLPVMVALGNWGLDHRPGTEELRVRQQLMRDEGPDFVEELMAELRVRHLGEPPVERDGPGPFERLAAAYEGARAHAAFAHDHD</sequence>
<dbReference type="Pfam" id="PF01638">
    <property type="entry name" value="HxlR"/>
    <property type="match status" value="1"/>
</dbReference>
<dbReference type="PANTHER" id="PTHR33204">
    <property type="entry name" value="TRANSCRIPTIONAL REGULATOR, MARR FAMILY"/>
    <property type="match status" value="1"/>
</dbReference>
<name>A0ABW8AQ63_9ACTN</name>
<evidence type="ECO:0000256" key="1">
    <source>
        <dbReference type="ARBA" id="ARBA00023015"/>
    </source>
</evidence>
<dbReference type="InterPro" id="IPR036390">
    <property type="entry name" value="WH_DNA-bd_sf"/>
</dbReference>
<dbReference type="InterPro" id="IPR002577">
    <property type="entry name" value="HTH_HxlR"/>
</dbReference>
<accession>A0ABW8AQ63</accession>
<dbReference type="EMBL" id="JBITLV010000005">
    <property type="protein sequence ID" value="MFI7588504.1"/>
    <property type="molecule type" value="Genomic_DNA"/>
</dbReference>
<feature type="domain" description="HTH hxlR-type" evidence="4">
    <location>
        <begin position="7"/>
        <end position="106"/>
    </location>
</feature>
<gene>
    <name evidence="5" type="ORF">ACIB24_15650</name>
</gene>
<dbReference type="InterPro" id="IPR036388">
    <property type="entry name" value="WH-like_DNA-bd_sf"/>
</dbReference>
<evidence type="ECO:0000256" key="3">
    <source>
        <dbReference type="ARBA" id="ARBA00023163"/>
    </source>
</evidence>
<evidence type="ECO:0000313" key="5">
    <source>
        <dbReference type="EMBL" id="MFI7588504.1"/>
    </source>
</evidence>
<dbReference type="RefSeq" id="WP_398282264.1">
    <property type="nucleotide sequence ID" value="NZ_JBITLV010000005.1"/>
</dbReference>
<dbReference type="Gene3D" id="1.10.10.10">
    <property type="entry name" value="Winged helix-like DNA-binding domain superfamily/Winged helix DNA-binding domain"/>
    <property type="match status" value="1"/>
</dbReference>
<keyword evidence="1" id="KW-0805">Transcription regulation</keyword>
<evidence type="ECO:0000256" key="2">
    <source>
        <dbReference type="ARBA" id="ARBA00023125"/>
    </source>
</evidence>
<dbReference type="PROSITE" id="PS51118">
    <property type="entry name" value="HTH_HXLR"/>
    <property type="match status" value="1"/>
</dbReference>
<keyword evidence="2" id="KW-0238">DNA-binding</keyword>
<dbReference type="Proteomes" id="UP001612915">
    <property type="component" value="Unassembled WGS sequence"/>
</dbReference>
<evidence type="ECO:0000313" key="6">
    <source>
        <dbReference type="Proteomes" id="UP001612915"/>
    </source>
</evidence>
<keyword evidence="3" id="KW-0804">Transcription</keyword>
<reference evidence="5 6" key="1">
    <citation type="submission" date="2024-10" db="EMBL/GenBank/DDBJ databases">
        <title>The Natural Products Discovery Center: Release of the First 8490 Sequenced Strains for Exploring Actinobacteria Biosynthetic Diversity.</title>
        <authorList>
            <person name="Kalkreuter E."/>
            <person name="Kautsar S.A."/>
            <person name="Yang D."/>
            <person name="Bader C.D."/>
            <person name="Teijaro C.N."/>
            <person name="Fluegel L."/>
            <person name="Davis C.M."/>
            <person name="Simpson J.R."/>
            <person name="Lauterbach L."/>
            <person name="Steele A.D."/>
            <person name="Gui C."/>
            <person name="Meng S."/>
            <person name="Li G."/>
            <person name="Viehrig K."/>
            <person name="Ye F."/>
            <person name="Su P."/>
            <person name="Kiefer A.F."/>
            <person name="Nichols A."/>
            <person name="Cepeda A.J."/>
            <person name="Yan W."/>
            <person name="Fan B."/>
            <person name="Jiang Y."/>
            <person name="Adhikari A."/>
            <person name="Zheng C.-J."/>
            <person name="Schuster L."/>
            <person name="Cowan T.M."/>
            <person name="Smanski M.J."/>
            <person name="Chevrette M.G."/>
            <person name="De Carvalho L.P.S."/>
            <person name="Shen B."/>
        </authorList>
    </citation>
    <scope>NUCLEOTIDE SEQUENCE [LARGE SCALE GENOMIC DNA]</scope>
    <source>
        <strain evidence="5 6">NPDC049639</strain>
    </source>
</reference>
<protein>
    <submittedName>
        <fullName evidence="5">Winged helix-turn-helix transcriptional regulator</fullName>
    </submittedName>
</protein>
<proteinExistence type="predicted"/>
<evidence type="ECO:0000259" key="4">
    <source>
        <dbReference type="PROSITE" id="PS51118"/>
    </source>
</evidence>